<dbReference type="PANTHER" id="PTHR44169">
    <property type="entry name" value="NADPH-DEPENDENT 1-ACYLDIHYDROXYACETONE PHOSPHATE REDUCTASE"/>
    <property type="match status" value="1"/>
</dbReference>
<dbReference type="PANTHER" id="PTHR44169:SF6">
    <property type="entry name" value="NADPH-DEPENDENT 1-ACYLDIHYDROXYACETONE PHOSPHATE REDUCTASE"/>
    <property type="match status" value="1"/>
</dbReference>
<keyword evidence="2" id="KW-0560">Oxidoreductase</keyword>
<dbReference type="Proteomes" id="UP001565368">
    <property type="component" value="Unassembled WGS sequence"/>
</dbReference>
<protein>
    <submittedName>
        <fullName evidence="4">Uncharacterized protein</fullName>
    </submittedName>
</protein>
<evidence type="ECO:0000313" key="4">
    <source>
        <dbReference type="EMBL" id="KAL1412205.1"/>
    </source>
</evidence>
<organism evidence="4 5">
    <name type="scientific">Vanrija albida</name>
    <dbReference type="NCBI Taxonomy" id="181172"/>
    <lineage>
        <taxon>Eukaryota</taxon>
        <taxon>Fungi</taxon>
        <taxon>Dikarya</taxon>
        <taxon>Basidiomycota</taxon>
        <taxon>Agaricomycotina</taxon>
        <taxon>Tremellomycetes</taxon>
        <taxon>Trichosporonales</taxon>
        <taxon>Trichosporonaceae</taxon>
        <taxon>Vanrija</taxon>
    </lineage>
</organism>
<dbReference type="InterPro" id="IPR002347">
    <property type="entry name" value="SDR_fam"/>
</dbReference>
<evidence type="ECO:0000313" key="5">
    <source>
        <dbReference type="Proteomes" id="UP001565368"/>
    </source>
</evidence>
<dbReference type="SUPFAM" id="SSF51735">
    <property type="entry name" value="NAD(P)-binding Rossmann-fold domains"/>
    <property type="match status" value="1"/>
</dbReference>
<evidence type="ECO:0000256" key="2">
    <source>
        <dbReference type="ARBA" id="ARBA00023002"/>
    </source>
</evidence>
<accession>A0ABR3QC30</accession>
<dbReference type="Pfam" id="PF00106">
    <property type="entry name" value="adh_short"/>
    <property type="match status" value="1"/>
</dbReference>
<proteinExistence type="inferred from homology"/>
<sequence>MPGTRVALVTGCSEPDSLGAQLALSLAKTHGFRVFATARNAKSLAGLAAEGLDTLALDVTKPDEIAAAATAVKEAAGRLDVLVNNAGVAARSPLLDTDLDAFRRLIEVNVVAPLAITQAFAPLLVAGAAAAGRDAVILNVGSASAWGTPFVSAYGATKAALHSLSDALRRETANLHIKVITVELSTTQTPMGSGQKEVNILSDTPSGLYPNWEEIDQAVLVAMGDSYGSAPTAGAVARRWAAALASPKPPRRIWDGYLAWAFRWVFPLLPVASVDRAMGKAMRTDLVRDPLAKEA</sequence>
<dbReference type="Gene3D" id="3.40.50.720">
    <property type="entry name" value="NAD(P)-binding Rossmann-like Domain"/>
    <property type="match status" value="1"/>
</dbReference>
<dbReference type="PRINTS" id="PR00080">
    <property type="entry name" value="SDRFAMILY"/>
</dbReference>
<keyword evidence="5" id="KW-1185">Reference proteome</keyword>
<evidence type="ECO:0000256" key="1">
    <source>
        <dbReference type="ARBA" id="ARBA00006484"/>
    </source>
</evidence>
<comment type="caution">
    <text evidence="4">The sequence shown here is derived from an EMBL/GenBank/DDBJ whole genome shotgun (WGS) entry which is preliminary data.</text>
</comment>
<gene>
    <name evidence="4" type="ORF">Q8F55_003216</name>
</gene>
<dbReference type="GeneID" id="95984259"/>
<comment type="similarity">
    <text evidence="1 3">Belongs to the short-chain dehydrogenases/reductases (SDR) family.</text>
</comment>
<evidence type="ECO:0000256" key="3">
    <source>
        <dbReference type="RuleBase" id="RU000363"/>
    </source>
</evidence>
<reference evidence="4 5" key="1">
    <citation type="submission" date="2023-08" db="EMBL/GenBank/DDBJ databases">
        <title>Annotated Genome Sequence of Vanrija albida AlHP1.</title>
        <authorList>
            <person name="Herzog R."/>
        </authorList>
    </citation>
    <scope>NUCLEOTIDE SEQUENCE [LARGE SCALE GENOMIC DNA]</scope>
    <source>
        <strain evidence="4 5">AlHP1</strain>
    </source>
</reference>
<dbReference type="PRINTS" id="PR00081">
    <property type="entry name" value="GDHRDH"/>
</dbReference>
<dbReference type="InterPro" id="IPR036291">
    <property type="entry name" value="NAD(P)-bd_dom_sf"/>
</dbReference>
<dbReference type="RefSeq" id="XP_069212149.1">
    <property type="nucleotide sequence ID" value="XM_069351763.1"/>
</dbReference>
<dbReference type="EMBL" id="JBBXJM010000002">
    <property type="protein sequence ID" value="KAL1412205.1"/>
    <property type="molecule type" value="Genomic_DNA"/>
</dbReference>
<name>A0ABR3QC30_9TREE</name>